<dbReference type="Proteomes" id="UP001152888">
    <property type="component" value="Unassembled WGS sequence"/>
</dbReference>
<keyword evidence="2" id="KW-1185">Reference proteome</keyword>
<evidence type="ECO:0000313" key="1">
    <source>
        <dbReference type="EMBL" id="CAH1996102.1"/>
    </source>
</evidence>
<gene>
    <name evidence="1" type="ORF">ACAOBT_LOCUS23028</name>
</gene>
<proteinExistence type="predicted"/>
<dbReference type="OrthoDB" id="6780811at2759"/>
<dbReference type="EMBL" id="CAKOFQ010007250">
    <property type="protein sequence ID" value="CAH1996102.1"/>
    <property type="molecule type" value="Genomic_DNA"/>
</dbReference>
<protein>
    <submittedName>
        <fullName evidence="1">Uncharacterized protein</fullName>
    </submittedName>
</protein>
<name>A0A9P0LDE1_ACAOB</name>
<reference evidence="1" key="1">
    <citation type="submission" date="2022-03" db="EMBL/GenBank/DDBJ databases">
        <authorList>
            <person name="Sayadi A."/>
        </authorList>
    </citation>
    <scope>NUCLEOTIDE SEQUENCE</scope>
</reference>
<organism evidence="1 2">
    <name type="scientific">Acanthoscelides obtectus</name>
    <name type="common">Bean weevil</name>
    <name type="synonym">Bruchus obtectus</name>
    <dbReference type="NCBI Taxonomy" id="200917"/>
    <lineage>
        <taxon>Eukaryota</taxon>
        <taxon>Metazoa</taxon>
        <taxon>Ecdysozoa</taxon>
        <taxon>Arthropoda</taxon>
        <taxon>Hexapoda</taxon>
        <taxon>Insecta</taxon>
        <taxon>Pterygota</taxon>
        <taxon>Neoptera</taxon>
        <taxon>Endopterygota</taxon>
        <taxon>Coleoptera</taxon>
        <taxon>Polyphaga</taxon>
        <taxon>Cucujiformia</taxon>
        <taxon>Chrysomeloidea</taxon>
        <taxon>Chrysomelidae</taxon>
        <taxon>Bruchinae</taxon>
        <taxon>Bruchini</taxon>
        <taxon>Acanthoscelides</taxon>
    </lineage>
</organism>
<comment type="caution">
    <text evidence="1">The sequence shown here is derived from an EMBL/GenBank/DDBJ whole genome shotgun (WGS) entry which is preliminary data.</text>
</comment>
<sequence length="58" mass="6924">MNYKLKIGKILPLYKKDDVHSMENYRPLTLCSSFSKLLEYGFMDRLLKLVEENKLINE</sequence>
<dbReference type="AlphaFoldDB" id="A0A9P0LDE1"/>
<accession>A0A9P0LDE1</accession>
<evidence type="ECO:0000313" key="2">
    <source>
        <dbReference type="Proteomes" id="UP001152888"/>
    </source>
</evidence>